<keyword evidence="4 7" id="KW-0597">Phosphoprotein</keyword>
<dbReference type="SUPFAM" id="SSF55785">
    <property type="entry name" value="PYP-like sensor domain (PAS domain)"/>
    <property type="match status" value="2"/>
</dbReference>
<dbReference type="Gene3D" id="3.30.450.20">
    <property type="entry name" value="PAS domain"/>
    <property type="match status" value="2"/>
</dbReference>
<dbReference type="Gene3D" id="3.40.50.2300">
    <property type="match status" value="2"/>
</dbReference>
<dbReference type="FunFam" id="3.30.565.10:FF:000006">
    <property type="entry name" value="Sensor histidine kinase WalK"/>
    <property type="match status" value="1"/>
</dbReference>
<dbReference type="Pfam" id="PF00512">
    <property type="entry name" value="HisKA"/>
    <property type="match status" value="1"/>
</dbReference>
<dbReference type="SMART" id="SM00448">
    <property type="entry name" value="REC"/>
    <property type="match status" value="2"/>
</dbReference>
<dbReference type="CDD" id="cd00082">
    <property type="entry name" value="HisKA"/>
    <property type="match status" value="1"/>
</dbReference>
<dbReference type="Pfam" id="PF08447">
    <property type="entry name" value="PAS_3"/>
    <property type="match status" value="1"/>
</dbReference>
<dbReference type="PANTHER" id="PTHR43547">
    <property type="entry name" value="TWO-COMPONENT HISTIDINE KINASE"/>
    <property type="match status" value="1"/>
</dbReference>
<dbReference type="SUPFAM" id="SSF55874">
    <property type="entry name" value="ATPase domain of HSP90 chaperone/DNA topoisomerase II/histidine kinase"/>
    <property type="match status" value="1"/>
</dbReference>
<feature type="domain" description="Response regulatory" evidence="9">
    <location>
        <begin position="663"/>
        <end position="779"/>
    </location>
</feature>
<dbReference type="InterPro" id="IPR003661">
    <property type="entry name" value="HisK_dim/P_dom"/>
</dbReference>
<dbReference type="InterPro" id="IPR000014">
    <property type="entry name" value="PAS"/>
</dbReference>
<dbReference type="Pfam" id="PF02518">
    <property type="entry name" value="HATPase_c"/>
    <property type="match status" value="1"/>
</dbReference>
<dbReference type="Gene3D" id="2.10.70.100">
    <property type="match status" value="1"/>
</dbReference>
<gene>
    <name evidence="11" type="ORF">EJB06_01110</name>
</gene>
<reference evidence="11 12" key="1">
    <citation type="submission" date="2018-12" db="EMBL/GenBank/DDBJ databases">
        <authorList>
            <person name="Yang E."/>
        </authorList>
    </citation>
    <scope>NUCLEOTIDE SEQUENCE [LARGE SCALE GENOMIC DNA]</scope>
    <source>
        <strain evidence="11 12">SOD</strain>
    </source>
</reference>
<dbReference type="InterPro" id="IPR000700">
    <property type="entry name" value="PAS-assoc_C"/>
</dbReference>
<dbReference type="InterPro" id="IPR036097">
    <property type="entry name" value="HisK_dim/P_sf"/>
</dbReference>
<evidence type="ECO:0000256" key="7">
    <source>
        <dbReference type="PROSITE-ProRule" id="PRU00169"/>
    </source>
</evidence>
<comment type="catalytic activity">
    <reaction evidence="1">
        <text>ATP + protein L-histidine = ADP + protein N-phospho-L-histidine.</text>
        <dbReference type="EC" id="2.7.13.3"/>
    </reaction>
</comment>
<organism evidence="11 12">
    <name type="scientific">Massilia atriviolacea</name>
    <dbReference type="NCBI Taxonomy" id="2495579"/>
    <lineage>
        <taxon>Bacteria</taxon>
        <taxon>Pseudomonadati</taxon>
        <taxon>Pseudomonadota</taxon>
        <taxon>Betaproteobacteria</taxon>
        <taxon>Burkholderiales</taxon>
        <taxon>Oxalobacteraceae</taxon>
        <taxon>Telluria group</taxon>
        <taxon>Massilia</taxon>
    </lineage>
</organism>
<dbReference type="InterPro" id="IPR003594">
    <property type="entry name" value="HATPase_dom"/>
</dbReference>
<name>A0A430HTH1_9BURK</name>
<evidence type="ECO:0000256" key="6">
    <source>
        <dbReference type="ARBA" id="ARBA00022777"/>
    </source>
</evidence>
<dbReference type="Gene3D" id="1.10.287.130">
    <property type="match status" value="1"/>
</dbReference>
<evidence type="ECO:0000256" key="4">
    <source>
        <dbReference type="ARBA" id="ARBA00022553"/>
    </source>
</evidence>
<evidence type="ECO:0000256" key="5">
    <source>
        <dbReference type="ARBA" id="ARBA00022679"/>
    </source>
</evidence>
<dbReference type="InterPro" id="IPR011006">
    <property type="entry name" value="CheY-like_superfamily"/>
</dbReference>
<dbReference type="Pfam" id="PF00072">
    <property type="entry name" value="Response_reg"/>
    <property type="match status" value="1"/>
</dbReference>
<dbReference type="PROSITE" id="PS50109">
    <property type="entry name" value="HIS_KIN"/>
    <property type="match status" value="1"/>
</dbReference>
<dbReference type="InterPro" id="IPR005467">
    <property type="entry name" value="His_kinase_dom"/>
</dbReference>
<dbReference type="OrthoDB" id="9087351at2"/>
<feature type="domain" description="Histidine kinase" evidence="8">
    <location>
        <begin position="423"/>
        <end position="640"/>
    </location>
</feature>
<sequence>MRASVSARILLVDQHDAASEALAHLLSESGHAPLRLDANAAAGHSASAELALILVAAGSSAASAASADATAAIELVRRLRAAPGLAGIPLIAVAAEGDPAFPFAQAYAAGAIDVLSSPVLPAALRAKIDFLIEARQAATRQRQSDNELRDARARLEITLAAAELATWTWDVSADSVTADAAMARLFNVPPEVAAGGPVQHYLNAIHPDDLVHTTAHIDAALASGQSYDVEYRVRGSDGLYHHVIARGQLVSHQAGAGQHLRGVVIDITRQKQAEARLGASEERYRTLFDSLDTGVCIIEVLFEGETAYDYRFIELNPAFVKHTGLVDAVGKTVLELVPGHDSHWFSLYGQVATSGEPVRLIDEARAMGRWFDVYATRVGGPGSRLVAVLFTDISERVAADAELRRLAADLSEADRRKTEFLATLAHELRNPLAPIRSGLQVMRLNGSDTRVAARVQDIMDRQLDHLVALVDDLLDVARITRGRIALKPEWTSVQQVVADAVETSRPLIEASGHQLRVDLPTEPLALYADPTRVRQILNNLLNNAARYTPQGGRISLAARQEGADLLLSVTDNGIGIAPDQLAAVFDMFTQVGRSAHRSGGLGIGLSLVRSLAEQHGGSVGAASAGLDKGSVFSVRLPLAPPGAPAAAPARADAPDAGAEAALRVMVVDDNVDAAATLAELLGLIGHEAAVANDGAAALAMAARLRPQVMLLDIGMPGMDGYQLARALRQDGRHAGVLLVALTGWGSGEDRARSRAAGFDLHLTKPVDLAAVSGLMAEHAQRLARALA</sequence>
<dbReference type="GO" id="GO:0005886">
    <property type="term" value="C:plasma membrane"/>
    <property type="evidence" value="ECO:0007669"/>
    <property type="project" value="UniProtKB-SubCell"/>
</dbReference>
<evidence type="ECO:0000259" key="9">
    <source>
        <dbReference type="PROSITE" id="PS50110"/>
    </source>
</evidence>
<dbReference type="CDD" id="cd00130">
    <property type="entry name" value="PAS"/>
    <property type="match status" value="1"/>
</dbReference>
<feature type="modified residue" description="4-aspartylphosphate" evidence="7">
    <location>
        <position position="68"/>
    </location>
</feature>
<accession>A0A430HTH1</accession>
<feature type="domain" description="Response regulatory" evidence="9">
    <location>
        <begin position="8"/>
        <end position="132"/>
    </location>
</feature>
<dbReference type="InterPro" id="IPR035965">
    <property type="entry name" value="PAS-like_dom_sf"/>
</dbReference>
<dbReference type="GO" id="GO:0000155">
    <property type="term" value="F:phosphorelay sensor kinase activity"/>
    <property type="evidence" value="ECO:0007669"/>
    <property type="project" value="InterPro"/>
</dbReference>
<dbReference type="InterPro" id="IPR013655">
    <property type="entry name" value="PAS_fold_3"/>
</dbReference>
<keyword evidence="5" id="KW-0808">Transferase</keyword>
<proteinExistence type="predicted"/>
<dbReference type="SUPFAM" id="SSF47384">
    <property type="entry name" value="Homodimeric domain of signal transducing histidine kinase"/>
    <property type="match status" value="1"/>
</dbReference>
<dbReference type="EC" id="2.7.13.3" evidence="3"/>
<dbReference type="PRINTS" id="PR00344">
    <property type="entry name" value="BCTRLSENSOR"/>
</dbReference>
<dbReference type="PROSITE" id="PS50113">
    <property type="entry name" value="PAC"/>
    <property type="match status" value="1"/>
</dbReference>
<dbReference type="Proteomes" id="UP000278085">
    <property type="component" value="Unassembled WGS sequence"/>
</dbReference>
<comment type="caution">
    <text evidence="11">The sequence shown here is derived from an EMBL/GenBank/DDBJ whole genome shotgun (WGS) entry which is preliminary data.</text>
</comment>
<evidence type="ECO:0000256" key="2">
    <source>
        <dbReference type="ARBA" id="ARBA00004429"/>
    </source>
</evidence>
<dbReference type="EMBL" id="RXLQ01000001">
    <property type="protein sequence ID" value="RSZ60769.1"/>
    <property type="molecule type" value="Genomic_DNA"/>
</dbReference>
<evidence type="ECO:0000259" key="10">
    <source>
        <dbReference type="PROSITE" id="PS50113"/>
    </source>
</evidence>
<keyword evidence="6" id="KW-0418">Kinase</keyword>
<dbReference type="PANTHER" id="PTHR43547:SF2">
    <property type="entry name" value="HYBRID SIGNAL TRANSDUCTION HISTIDINE KINASE C"/>
    <property type="match status" value="1"/>
</dbReference>
<evidence type="ECO:0000313" key="11">
    <source>
        <dbReference type="EMBL" id="RSZ60769.1"/>
    </source>
</evidence>
<dbReference type="InterPro" id="IPR036890">
    <property type="entry name" value="HATPase_C_sf"/>
</dbReference>
<dbReference type="Gene3D" id="3.30.565.10">
    <property type="entry name" value="Histidine kinase-like ATPase, C-terminal domain"/>
    <property type="match status" value="1"/>
</dbReference>
<keyword evidence="12" id="KW-1185">Reference proteome</keyword>
<dbReference type="SMART" id="SM00387">
    <property type="entry name" value="HATPase_c"/>
    <property type="match status" value="1"/>
</dbReference>
<comment type="subcellular location">
    <subcellularLocation>
        <location evidence="2">Cell inner membrane</location>
        <topology evidence="2">Multi-pass membrane protein</topology>
    </subcellularLocation>
</comment>
<feature type="modified residue" description="4-aspartylphosphate" evidence="7">
    <location>
        <position position="712"/>
    </location>
</feature>
<dbReference type="RefSeq" id="WP_126072153.1">
    <property type="nucleotide sequence ID" value="NZ_CP051166.1"/>
</dbReference>
<dbReference type="SUPFAM" id="SSF52172">
    <property type="entry name" value="CheY-like"/>
    <property type="match status" value="2"/>
</dbReference>
<evidence type="ECO:0000313" key="12">
    <source>
        <dbReference type="Proteomes" id="UP000278085"/>
    </source>
</evidence>
<dbReference type="InterPro" id="IPR001789">
    <property type="entry name" value="Sig_transdc_resp-reg_receiver"/>
</dbReference>
<dbReference type="AlphaFoldDB" id="A0A430HTH1"/>
<dbReference type="InterPro" id="IPR004358">
    <property type="entry name" value="Sig_transdc_His_kin-like_C"/>
</dbReference>
<dbReference type="SMART" id="SM00091">
    <property type="entry name" value="PAS"/>
    <property type="match status" value="2"/>
</dbReference>
<evidence type="ECO:0000256" key="3">
    <source>
        <dbReference type="ARBA" id="ARBA00012438"/>
    </source>
</evidence>
<dbReference type="SMART" id="SM00388">
    <property type="entry name" value="HisKA"/>
    <property type="match status" value="1"/>
</dbReference>
<dbReference type="Pfam" id="PF13188">
    <property type="entry name" value="PAS_8"/>
    <property type="match status" value="1"/>
</dbReference>
<evidence type="ECO:0000256" key="1">
    <source>
        <dbReference type="ARBA" id="ARBA00000085"/>
    </source>
</evidence>
<protein>
    <recommendedName>
        <fullName evidence="3">histidine kinase</fullName>
        <ecNumber evidence="3">2.7.13.3</ecNumber>
    </recommendedName>
</protein>
<feature type="domain" description="PAC" evidence="10">
    <location>
        <begin position="227"/>
        <end position="279"/>
    </location>
</feature>
<evidence type="ECO:0000259" key="8">
    <source>
        <dbReference type="PROSITE" id="PS50109"/>
    </source>
</evidence>
<dbReference type="PROSITE" id="PS50110">
    <property type="entry name" value="RESPONSE_REGULATORY"/>
    <property type="match status" value="2"/>
</dbReference>